<dbReference type="SUPFAM" id="SSF161219">
    <property type="entry name" value="CHY zinc finger-like"/>
    <property type="match status" value="1"/>
</dbReference>
<organism evidence="5 6">
    <name type="scientific">Paenalkalicoccus suaedae</name>
    <dbReference type="NCBI Taxonomy" id="2592382"/>
    <lineage>
        <taxon>Bacteria</taxon>
        <taxon>Bacillati</taxon>
        <taxon>Bacillota</taxon>
        <taxon>Bacilli</taxon>
        <taxon>Bacillales</taxon>
        <taxon>Bacillaceae</taxon>
        <taxon>Paenalkalicoccus</taxon>
    </lineage>
</organism>
<dbReference type="Pfam" id="PF05495">
    <property type="entry name" value="zf-CHY"/>
    <property type="match status" value="1"/>
</dbReference>
<keyword evidence="6" id="KW-1185">Reference proteome</keyword>
<keyword evidence="3" id="KW-0862">Zinc</keyword>
<dbReference type="PROSITE" id="PS51266">
    <property type="entry name" value="ZF_CHY"/>
    <property type="match status" value="1"/>
</dbReference>
<dbReference type="PIRSF" id="PIRSF017292">
    <property type="entry name" value="UCP017292_Znf_CHY"/>
    <property type="match status" value="1"/>
</dbReference>
<protein>
    <recommendedName>
        <fullName evidence="4">CHY-type domain-containing protein</fullName>
    </recommendedName>
</protein>
<sequence length="113" mass="13015">MQIHGKDVAGAIDRETRCTHYHSEVDRIAIKFYCCDAIYPCVHCHEEHADHEIVVWPKEYFDEQAVLCGACGQMHDIHTYLTAKDHCPSCGAAYNPLCARHNHYYFETEKGDE</sequence>
<evidence type="ECO:0000256" key="2">
    <source>
        <dbReference type="ARBA" id="ARBA00022771"/>
    </source>
</evidence>
<dbReference type="InterPro" id="IPR016694">
    <property type="entry name" value="UCP017292"/>
</dbReference>
<name>A0A859FJE7_9BACI</name>
<keyword evidence="1" id="KW-0479">Metal-binding</keyword>
<evidence type="ECO:0000259" key="4">
    <source>
        <dbReference type="PROSITE" id="PS51266"/>
    </source>
</evidence>
<dbReference type="KEGG" id="psua:FLK61_40715"/>
<dbReference type="InterPro" id="IPR008913">
    <property type="entry name" value="Znf_CHY"/>
</dbReference>
<dbReference type="EMBL" id="CP041372">
    <property type="protein sequence ID" value="QKS72925.1"/>
    <property type="molecule type" value="Genomic_DNA"/>
</dbReference>
<proteinExistence type="predicted"/>
<accession>A0A859FJE7</accession>
<evidence type="ECO:0000313" key="6">
    <source>
        <dbReference type="Proteomes" id="UP000318138"/>
    </source>
</evidence>
<keyword evidence="2" id="KW-0863">Zinc-finger</keyword>
<evidence type="ECO:0000313" key="5">
    <source>
        <dbReference type="EMBL" id="QKS72925.1"/>
    </source>
</evidence>
<dbReference type="Proteomes" id="UP000318138">
    <property type="component" value="Chromosome"/>
</dbReference>
<reference evidence="6" key="1">
    <citation type="submission" date="2019-07" db="EMBL/GenBank/DDBJ databases">
        <title>Bacillus alkalisoli sp. nov. isolated from saline soil.</title>
        <authorList>
            <person name="Sun J.-Q."/>
            <person name="Xu L."/>
        </authorList>
    </citation>
    <scope>NUCLEOTIDE SEQUENCE [LARGE SCALE GENOMIC DNA]</scope>
    <source>
        <strain evidence="6">M4U3P1</strain>
    </source>
</reference>
<feature type="domain" description="CHY-type" evidence="4">
    <location>
        <begin position="11"/>
        <end position="92"/>
    </location>
</feature>
<dbReference type="GO" id="GO:0008270">
    <property type="term" value="F:zinc ion binding"/>
    <property type="evidence" value="ECO:0007669"/>
    <property type="project" value="UniProtKB-KW"/>
</dbReference>
<dbReference type="RefSeq" id="WP_176010892.1">
    <property type="nucleotide sequence ID" value="NZ_CP041372.2"/>
</dbReference>
<gene>
    <name evidence="5" type="ORF">FLK61_40715</name>
</gene>
<dbReference type="AlphaFoldDB" id="A0A859FJE7"/>
<evidence type="ECO:0000256" key="1">
    <source>
        <dbReference type="ARBA" id="ARBA00022723"/>
    </source>
</evidence>
<evidence type="ECO:0000256" key="3">
    <source>
        <dbReference type="ARBA" id="ARBA00022833"/>
    </source>
</evidence>
<dbReference type="InterPro" id="IPR037274">
    <property type="entry name" value="Znf_CHY_sf"/>
</dbReference>